<feature type="domain" description="UDP-glucose/GDP-mannose dehydrogenase N-terminal" evidence="12">
    <location>
        <begin position="17"/>
        <end position="176"/>
    </location>
</feature>
<feature type="domain" description="UDP-glucose/GDP-mannose dehydrogenase dimerisation" evidence="11">
    <location>
        <begin position="201"/>
        <end position="281"/>
    </location>
</feature>
<dbReference type="Gene3D" id="3.40.50.720">
    <property type="entry name" value="NAD(P)-binding Rossmann-like Domain"/>
    <property type="match status" value="2"/>
</dbReference>
<keyword evidence="10" id="KW-0732">Signal</keyword>
<protein>
    <recommendedName>
        <fullName evidence="3 7">UDP-glucose 6-dehydrogenase</fullName>
        <ecNumber evidence="3 7">1.1.1.22</ecNumber>
    </recommendedName>
</protein>
<feature type="chain" id="PRO_5035787815" description="UDP-glucose 6-dehydrogenase" evidence="10">
    <location>
        <begin position="26"/>
        <end position="286"/>
    </location>
</feature>
<evidence type="ECO:0000256" key="8">
    <source>
        <dbReference type="PIRSR" id="PIRSR500134-2"/>
    </source>
</evidence>
<comment type="pathway">
    <text evidence="1">Nucleotide-sugar biosynthesis; UDP-alpha-D-glucuronate biosynthesis; UDP-alpha-D-glucuronate from UDP-alpha-D-glucose: step 1/1.</text>
</comment>
<keyword evidence="5 7" id="KW-0520">NAD</keyword>
<evidence type="ECO:0000256" key="5">
    <source>
        <dbReference type="ARBA" id="ARBA00023027"/>
    </source>
</evidence>
<evidence type="ECO:0000256" key="2">
    <source>
        <dbReference type="ARBA" id="ARBA00006601"/>
    </source>
</evidence>
<dbReference type="PANTHER" id="PTHR11374:SF3">
    <property type="entry name" value="UDP-GLUCOSE 6-DEHYDROGENASE"/>
    <property type="match status" value="1"/>
</dbReference>
<evidence type="ECO:0000256" key="3">
    <source>
        <dbReference type="ARBA" id="ARBA00012954"/>
    </source>
</evidence>
<dbReference type="Pfam" id="PF03721">
    <property type="entry name" value="UDPG_MGDP_dh_N"/>
    <property type="match status" value="1"/>
</dbReference>
<dbReference type="InterPro" id="IPR008927">
    <property type="entry name" value="6-PGluconate_DH-like_C_sf"/>
</dbReference>
<dbReference type="PANTHER" id="PTHR11374">
    <property type="entry name" value="UDP-GLUCOSE DEHYDROGENASE/UDP-MANNAC DEHYDROGENASE"/>
    <property type="match status" value="1"/>
</dbReference>
<feature type="signal peptide" evidence="10">
    <location>
        <begin position="1"/>
        <end position="25"/>
    </location>
</feature>
<feature type="binding site" evidence="9">
    <location>
        <position position="24"/>
    </location>
    <ligand>
        <name>NAD(+)</name>
        <dbReference type="ChEBI" id="CHEBI:57540"/>
    </ligand>
</feature>
<dbReference type="EMBL" id="CM035423">
    <property type="protein sequence ID" value="KAH7365966.1"/>
    <property type="molecule type" value="Genomic_DNA"/>
</dbReference>
<dbReference type="GO" id="GO:0003979">
    <property type="term" value="F:UDP-glucose 6-dehydrogenase activity"/>
    <property type="evidence" value="ECO:0007669"/>
    <property type="project" value="UniProtKB-EC"/>
</dbReference>
<dbReference type="SUPFAM" id="SSF48179">
    <property type="entry name" value="6-phosphogluconate dehydrogenase C-terminal domain-like"/>
    <property type="match status" value="1"/>
</dbReference>
<dbReference type="OrthoDB" id="5059218at2759"/>
<gene>
    <name evidence="13" type="ORF">KP509_18G056800</name>
</gene>
<dbReference type="EC" id="1.1.1.22" evidence="3 7"/>
<evidence type="ECO:0000256" key="9">
    <source>
        <dbReference type="PIRSR" id="PIRSR500134-3"/>
    </source>
</evidence>
<feature type="binding site" evidence="9">
    <location>
        <position position="266"/>
    </location>
    <ligand>
        <name>NAD(+)</name>
        <dbReference type="ChEBI" id="CHEBI:57540"/>
    </ligand>
</feature>
<feature type="binding site" evidence="8">
    <location>
        <position position="207"/>
    </location>
    <ligand>
        <name>substrate</name>
    </ligand>
</feature>
<dbReference type="PIRSF" id="PIRSF500134">
    <property type="entry name" value="UDPglc_DH_bac"/>
    <property type="match status" value="1"/>
</dbReference>
<feature type="binding site" evidence="9">
    <location>
        <position position="29"/>
    </location>
    <ligand>
        <name>NAD(+)</name>
        <dbReference type="ChEBI" id="CHEBI:57540"/>
    </ligand>
</feature>
<dbReference type="Proteomes" id="UP000825935">
    <property type="component" value="Chromosome 18"/>
</dbReference>
<sequence length="286" mass="31150">MSGDRRWRLSLISVLIDIQVAVVDISSSRIAAWNSSSLPVFGPGIDDIVMSCRGRNLFFSTDVEKHVANADIIFVSVNTPSKRQGLGAGKPVDLMYWESTARLIADISTNDKIVVGKSIVPVKKAEAIERILTHNSNDVRFHILSNPKFLAEGTAINNLLHPDRVLIGDRSTPEGQAAVNTLVSLYAHWVPVDHIISMGLWSAEISKLAANAFLAQRISSINAMSALCEATSADVSEVAYAMGKDSRVGHRFLNATVGYGGSYFRKDILNLVYICECNGLTQVANY</sequence>
<dbReference type="GO" id="GO:0006024">
    <property type="term" value="P:glycosaminoglycan biosynthetic process"/>
    <property type="evidence" value="ECO:0007669"/>
    <property type="project" value="TreeGrafter"/>
</dbReference>
<dbReference type="InterPro" id="IPR036291">
    <property type="entry name" value="NAD(P)-bd_dom_sf"/>
</dbReference>
<dbReference type="OMA" id="YWESTAR"/>
<dbReference type="InterPro" id="IPR001732">
    <property type="entry name" value="UDP-Glc/GDP-Man_DH_N"/>
</dbReference>
<comment type="catalytic activity">
    <reaction evidence="6 7">
        <text>UDP-alpha-D-glucose + 2 NAD(+) + H2O = UDP-alpha-D-glucuronate + 2 NADH + 3 H(+)</text>
        <dbReference type="Rhea" id="RHEA:23596"/>
        <dbReference type="ChEBI" id="CHEBI:15377"/>
        <dbReference type="ChEBI" id="CHEBI:15378"/>
        <dbReference type="ChEBI" id="CHEBI:57540"/>
        <dbReference type="ChEBI" id="CHEBI:57945"/>
        <dbReference type="ChEBI" id="CHEBI:58052"/>
        <dbReference type="ChEBI" id="CHEBI:58885"/>
        <dbReference type="EC" id="1.1.1.22"/>
    </reaction>
</comment>
<evidence type="ECO:0000313" key="13">
    <source>
        <dbReference type="EMBL" id="KAH7365966.1"/>
    </source>
</evidence>
<dbReference type="Gene3D" id="1.20.5.100">
    <property type="entry name" value="Cytochrome c1, transmembrane anchor, C-terminal"/>
    <property type="match status" value="1"/>
</dbReference>
<keyword evidence="14" id="KW-1185">Reference proteome</keyword>
<feature type="binding site" evidence="9">
    <location>
        <position position="79"/>
    </location>
    <ligand>
        <name>NAD(+)</name>
        <dbReference type="ChEBI" id="CHEBI:57540"/>
    </ligand>
</feature>
<dbReference type="InterPro" id="IPR028357">
    <property type="entry name" value="UDPglc_DH_bac"/>
</dbReference>
<name>A0A8T2SRC1_CERRI</name>
<feature type="binding site" evidence="8">
    <location>
        <position position="260"/>
    </location>
    <ligand>
        <name>substrate</name>
    </ligand>
</feature>
<comment type="similarity">
    <text evidence="2 7">Belongs to the UDP-glucose/GDP-mannose dehydrogenase family.</text>
</comment>
<reference evidence="13" key="1">
    <citation type="submission" date="2021-08" db="EMBL/GenBank/DDBJ databases">
        <title>WGS assembly of Ceratopteris richardii.</title>
        <authorList>
            <person name="Marchant D.B."/>
            <person name="Chen G."/>
            <person name="Jenkins J."/>
            <person name="Shu S."/>
            <person name="Leebens-Mack J."/>
            <person name="Grimwood J."/>
            <person name="Schmutz J."/>
            <person name="Soltis P."/>
            <person name="Soltis D."/>
            <person name="Chen Z.-H."/>
        </authorList>
    </citation>
    <scope>NUCLEOTIDE SEQUENCE</scope>
    <source>
        <strain evidence="13">Whitten #5841</strain>
        <tissue evidence="13">Leaf</tissue>
    </source>
</reference>
<keyword evidence="4 7" id="KW-0560">Oxidoreductase</keyword>
<dbReference type="GO" id="GO:0005634">
    <property type="term" value="C:nucleus"/>
    <property type="evidence" value="ECO:0007669"/>
    <property type="project" value="TreeGrafter"/>
</dbReference>
<dbReference type="AlphaFoldDB" id="A0A8T2SRC1"/>
<dbReference type="SUPFAM" id="SSF51735">
    <property type="entry name" value="NAD(P)-binding Rossmann-fold domains"/>
    <property type="match status" value="1"/>
</dbReference>
<organism evidence="13 14">
    <name type="scientific">Ceratopteris richardii</name>
    <name type="common">Triangle waterfern</name>
    <dbReference type="NCBI Taxonomy" id="49495"/>
    <lineage>
        <taxon>Eukaryota</taxon>
        <taxon>Viridiplantae</taxon>
        <taxon>Streptophyta</taxon>
        <taxon>Embryophyta</taxon>
        <taxon>Tracheophyta</taxon>
        <taxon>Polypodiopsida</taxon>
        <taxon>Polypodiidae</taxon>
        <taxon>Polypodiales</taxon>
        <taxon>Pteridineae</taxon>
        <taxon>Pteridaceae</taxon>
        <taxon>Parkerioideae</taxon>
        <taxon>Ceratopteris</taxon>
    </lineage>
</organism>
<evidence type="ECO:0000313" key="14">
    <source>
        <dbReference type="Proteomes" id="UP000825935"/>
    </source>
</evidence>
<dbReference type="PIRSF" id="PIRSF000124">
    <property type="entry name" value="UDPglc_GDPman_dh"/>
    <property type="match status" value="1"/>
</dbReference>
<evidence type="ECO:0000256" key="4">
    <source>
        <dbReference type="ARBA" id="ARBA00023002"/>
    </source>
</evidence>
<proteinExistence type="inferred from homology"/>
<feature type="binding site" evidence="8">
    <location>
        <begin position="149"/>
        <end position="152"/>
    </location>
    <ligand>
        <name>substrate</name>
    </ligand>
</feature>
<evidence type="ECO:0000259" key="12">
    <source>
        <dbReference type="Pfam" id="PF03721"/>
    </source>
</evidence>
<accession>A0A8T2SRC1</accession>
<feature type="binding site" evidence="9">
    <location>
        <position position="152"/>
    </location>
    <ligand>
        <name>NAD(+)</name>
        <dbReference type="ChEBI" id="CHEBI:57540"/>
    </ligand>
</feature>
<dbReference type="InterPro" id="IPR017476">
    <property type="entry name" value="UDP-Glc/GDP-Man"/>
</dbReference>
<evidence type="ECO:0000256" key="1">
    <source>
        <dbReference type="ARBA" id="ARBA00004701"/>
    </source>
</evidence>
<evidence type="ECO:0000259" key="11">
    <source>
        <dbReference type="Pfam" id="PF00984"/>
    </source>
</evidence>
<dbReference type="GO" id="GO:0000271">
    <property type="term" value="P:polysaccharide biosynthetic process"/>
    <property type="evidence" value="ECO:0007669"/>
    <property type="project" value="InterPro"/>
</dbReference>
<evidence type="ECO:0000256" key="10">
    <source>
        <dbReference type="SAM" id="SignalP"/>
    </source>
</evidence>
<dbReference type="InterPro" id="IPR028356">
    <property type="entry name" value="UDPglc_DH_euk"/>
</dbReference>
<evidence type="ECO:0000256" key="7">
    <source>
        <dbReference type="PIRNR" id="PIRNR000124"/>
    </source>
</evidence>
<dbReference type="FunFam" id="1.20.5.100:FF:000001">
    <property type="entry name" value="UDP-glucose 6-dehydrogenase"/>
    <property type="match status" value="1"/>
</dbReference>
<dbReference type="InterPro" id="IPR014026">
    <property type="entry name" value="UDP-Glc/GDP-Man_DH_dimer"/>
</dbReference>
<comment type="caution">
    <text evidence="13">The sequence shown here is derived from an EMBL/GenBank/DDBJ whole genome shotgun (WGS) entry which is preliminary data.</text>
</comment>
<dbReference type="Pfam" id="PF00984">
    <property type="entry name" value="UDPG_MGDP_dh"/>
    <property type="match status" value="1"/>
</dbReference>
<evidence type="ECO:0000256" key="6">
    <source>
        <dbReference type="ARBA" id="ARBA00047473"/>
    </source>
</evidence>
<dbReference type="GO" id="GO:0051287">
    <property type="term" value="F:NAD binding"/>
    <property type="evidence" value="ECO:0007669"/>
    <property type="project" value="InterPro"/>
</dbReference>